<protein>
    <submittedName>
        <fullName evidence="3">NADP-dependent oxidoreductase domain-containing protein</fullName>
    </submittedName>
</protein>
<dbReference type="Proteomes" id="UP001303473">
    <property type="component" value="Unassembled WGS sequence"/>
</dbReference>
<evidence type="ECO:0000259" key="2">
    <source>
        <dbReference type="Pfam" id="PF00248"/>
    </source>
</evidence>
<dbReference type="InterPro" id="IPR023210">
    <property type="entry name" value="NADP_OxRdtase_dom"/>
</dbReference>
<comment type="caution">
    <text evidence="3">The sequence shown here is derived from an EMBL/GenBank/DDBJ whole genome shotgun (WGS) entry which is preliminary data.</text>
</comment>
<name>A0AAN6S9M3_9PEZI</name>
<accession>A0AAN6S9M3</accession>
<dbReference type="InterPro" id="IPR020471">
    <property type="entry name" value="AKR"/>
</dbReference>
<keyword evidence="4" id="KW-1185">Reference proteome</keyword>
<dbReference type="Gene3D" id="3.20.20.100">
    <property type="entry name" value="NADP-dependent oxidoreductase domain"/>
    <property type="match status" value="1"/>
</dbReference>
<evidence type="ECO:0000313" key="3">
    <source>
        <dbReference type="EMBL" id="KAK3946172.1"/>
    </source>
</evidence>
<dbReference type="Pfam" id="PF00248">
    <property type="entry name" value="Aldo_ket_red"/>
    <property type="match status" value="1"/>
</dbReference>
<dbReference type="EMBL" id="MU853752">
    <property type="protein sequence ID" value="KAK3946172.1"/>
    <property type="molecule type" value="Genomic_DNA"/>
</dbReference>
<feature type="domain" description="NADP-dependent oxidoreductase" evidence="2">
    <location>
        <begin position="22"/>
        <end position="196"/>
    </location>
</feature>
<gene>
    <name evidence="3" type="ORF">QBC46DRAFT_248064</name>
</gene>
<dbReference type="AlphaFoldDB" id="A0AAN6S9M3"/>
<evidence type="ECO:0000313" key="4">
    <source>
        <dbReference type="Proteomes" id="UP001303473"/>
    </source>
</evidence>
<organism evidence="3 4">
    <name type="scientific">Diplogelasinospora grovesii</name>
    <dbReference type="NCBI Taxonomy" id="303347"/>
    <lineage>
        <taxon>Eukaryota</taxon>
        <taxon>Fungi</taxon>
        <taxon>Dikarya</taxon>
        <taxon>Ascomycota</taxon>
        <taxon>Pezizomycotina</taxon>
        <taxon>Sordariomycetes</taxon>
        <taxon>Sordariomycetidae</taxon>
        <taxon>Sordariales</taxon>
        <taxon>Diplogelasinosporaceae</taxon>
        <taxon>Diplogelasinospora</taxon>
    </lineage>
</organism>
<dbReference type="GO" id="GO:0016491">
    <property type="term" value="F:oxidoreductase activity"/>
    <property type="evidence" value="ECO:0007669"/>
    <property type="project" value="UniProtKB-KW"/>
</dbReference>
<evidence type="ECO:0000256" key="1">
    <source>
        <dbReference type="ARBA" id="ARBA00023002"/>
    </source>
</evidence>
<keyword evidence="1" id="KW-0560">Oxidoreductase</keyword>
<dbReference type="PANTHER" id="PTHR11732">
    <property type="entry name" value="ALDO/KETO REDUCTASE"/>
    <property type="match status" value="1"/>
</dbReference>
<reference evidence="4" key="1">
    <citation type="journal article" date="2023" name="Mol. Phylogenet. Evol.">
        <title>Genome-scale phylogeny and comparative genomics of the fungal order Sordariales.</title>
        <authorList>
            <person name="Hensen N."/>
            <person name="Bonometti L."/>
            <person name="Westerberg I."/>
            <person name="Brannstrom I.O."/>
            <person name="Guillou S."/>
            <person name="Cros-Aarteil S."/>
            <person name="Calhoun S."/>
            <person name="Haridas S."/>
            <person name="Kuo A."/>
            <person name="Mondo S."/>
            <person name="Pangilinan J."/>
            <person name="Riley R."/>
            <person name="LaButti K."/>
            <person name="Andreopoulos B."/>
            <person name="Lipzen A."/>
            <person name="Chen C."/>
            <person name="Yan M."/>
            <person name="Daum C."/>
            <person name="Ng V."/>
            <person name="Clum A."/>
            <person name="Steindorff A."/>
            <person name="Ohm R.A."/>
            <person name="Martin F."/>
            <person name="Silar P."/>
            <person name="Natvig D.O."/>
            <person name="Lalanne C."/>
            <person name="Gautier V."/>
            <person name="Ament-Velasquez S.L."/>
            <person name="Kruys A."/>
            <person name="Hutchinson M.I."/>
            <person name="Powell A.J."/>
            <person name="Barry K."/>
            <person name="Miller A.N."/>
            <person name="Grigoriev I.V."/>
            <person name="Debuchy R."/>
            <person name="Gladieux P."/>
            <person name="Hiltunen Thoren M."/>
            <person name="Johannesson H."/>
        </authorList>
    </citation>
    <scope>NUCLEOTIDE SEQUENCE [LARGE SCALE GENOMIC DNA]</scope>
    <source>
        <strain evidence="4">CBS 340.73</strain>
    </source>
</reference>
<dbReference type="InterPro" id="IPR036812">
    <property type="entry name" value="NAD(P)_OxRdtase_dom_sf"/>
</dbReference>
<proteinExistence type="predicted"/>
<sequence length="327" mass="37121">MDGKHHHTTHGTQIPAMLYGTAWKKERTADLVYEAIKAGFRGIDTAAMKRHYDEAGTGEGIRRAIREGLVKRDDLWIQTKFTPNDADYASKPQEYPTVAAQVRASVASSLRNLSTPSSPGHDSSSSPVDSVPYLDCLIMHSAYPRVEDTVEAWNTLREFVPAQIRTLGISNISYQEFQEYQKLEDFHLVQNRFTRTGSDWDVELRRDCLEHEILYQGFWTLTGNRADVQKAGFVKELADAVGISKEAAWYSLLIFGPGILVLNGTTNPERMRHDLEAVEKVEEWKKTDQGKEVWRRVEHDVIEFTCNQAGAPYEHVRDDGGFLCDKK</sequence>
<dbReference type="SUPFAM" id="SSF51430">
    <property type="entry name" value="NAD(P)-linked oxidoreductase"/>
    <property type="match status" value="1"/>
</dbReference>